<reference evidence="2 3" key="1">
    <citation type="submission" date="2017-05" db="EMBL/GenBank/DDBJ databases">
        <title>Genome sequence of Acetobacter pasteurianus subsp. pasteurianus strain SRCM101342.</title>
        <authorList>
            <person name="Cho S.H."/>
        </authorList>
    </citation>
    <scope>NUCLEOTIDE SEQUENCE [LARGE SCALE GENOMIC DNA]</scope>
    <source>
        <strain evidence="2 3">SRCM101342</strain>
    </source>
</reference>
<evidence type="ECO:0000259" key="1">
    <source>
        <dbReference type="Pfam" id="PF13643"/>
    </source>
</evidence>
<dbReference type="Proteomes" id="UP000196205">
    <property type="component" value="Chromosome"/>
</dbReference>
<protein>
    <recommendedName>
        <fullName evidence="1">DUF4145 domain-containing protein</fullName>
    </recommendedName>
</protein>
<dbReference type="InterPro" id="IPR025285">
    <property type="entry name" value="DUF4145"/>
</dbReference>
<gene>
    <name evidence="2" type="ORF">S1001342_02415</name>
</gene>
<dbReference type="EMBL" id="CP021509">
    <property type="protein sequence ID" value="ARW48714.1"/>
    <property type="molecule type" value="Genomic_DNA"/>
</dbReference>
<name>A0A1Y0Y8H6_ACEPA</name>
<dbReference type="Pfam" id="PF13643">
    <property type="entry name" value="DUF4145"/>
    <property type="match status" value="1"/>
</dbReference>
<dbReference type="AlphaFoldDB" id="A0A1Y0Y8H6"/>
<feature type="domain" description="DUF4145" evidence="1">
    <location>
        <begin position="130"/>
        <end position="188"/>
    </location>
</feature>
<accession>A0A1Y0Y8H6</accession>
<organism evidence="2 3">
    <name type="scientific">Acetobacter pasteurianus subsp. pasteurianus</name>
    <dbReference type="NCBI Taxonomy" id="481145"/>
    <lineage>
        <taxon>Bacteria</taxon>
        <taxon>Pseudomonadati</taxon>
        <taxon>Pseudomonadota</taxon>
        <taxon>Alphaproteobacteria</taxon>
        <taxon>Acetobacterales</taxon>
        <taxon>Acetobacteraceae</taxon>
        <taxon>Acetobacter</taxon>
    </lineage>
</organism>
<proteinExistence type="predicted"/>
<evidence type="ECO:0000313" key="3">
    <source>
        <dbReference type="Proteomes" id="UP000196205"/>
    </source>
</evidence>
<evidence type="ECO:0000313" key="2">
    <source>
        <dbReference type="EMBL" id="ARW48714.1"/>
    </source>
</evidence>
<sequence>MMADDERSLRGFFTGFCRECKKPFGGGFECSNPQSRARWTEYLLQQETAQRRTLAIPLSSGTIFPCIWPEYPQPKRFDYLPPEVSIAMNDAEEARCGRTPNRLVRGAYRTVIDVATQHVFAENLDAFKQGTNPTQSLNNRIDLLAAQRFLTPSLRDWAHGIRFITNEDVHTSNDVSAEEVTEIAEFTDMLLQYLFELPGRVKQAKETAEQKRKPLKII</sequence>